<dbReference type="EMBL" id="BSFH01000021">
    <property type="protein sequence ID" value="GLK63655.1"/>
    <property type="molecule type" value="Genomic_DNA"/>
</dbReference>
<dbReference type="Pfam" id="PF21546">
    <property type="entry name" value="FGGY_C_2"/>
    <property type="match status" value="1"/>
</dbReference>
<sequence>MPSARFMGRYEFEILRAGSAVESSEADRAAVLDAESMILPVAEPGSGPFRGREMRWTRTPGDEGQRMILVLVSGADD</sequence>
<reference evidence="2" key="1">
    <citation type="journal article" date="2014" name="Int. J. Syst. Evol. Microbiol.">
        <title>Complete genome sequence of Corynebacterium casei LMG S-19264T (=DSM 44701T), isolated from a smear-ripened cheese.</title>
        <authorList>
            <consortium name="US DOE Joint Genome Institute (JGI-PGF)"/>
            <person name="Walter F."/>
            <person name="Albersmeier A."/>
            <person name="Kalinowski J."/>
            <person name="Ruckert C."/>
        </authorList>
    </citation>
    <scope>NUCLEOTIDE SEQUENCE</scope>
    <source>
        <strain evidence="2">VKM B-2222</strain>
    </source>
</reference>
<evidence type="ECO:0000313" key="2">
    <source>
        <dbReference type="EMBL" id="GLK63655.1"/>
    </source>
</evidence>
<evidence type="ECO:0000313" key="3">
    <source>
        <dbReference type="Proteomes" id="UP001143349"/>
    </source>
</evidence>
<dbReference type="Proteomes" id="UP001143349">
    <property type="component" value="Unassembled WGS sequence"/>
</dbReference>
<keyword evidence="3" id="KW-1185">Reference proteome</keyword>
<proteinExistence type="predicted"/>
<name>A0AAD3NX98_9RHOB</name>
<accession>A0AAD3NX98</accession>
<feature type="domain" description="Carbohydrate kinase FGGY C-terminal" evidence="1">
    <location>
        <begin position="2"/>
        <end position="70"/>
    </location>
</feature>
<organism evidence="2 3">
    <name type="scientific">Paracoccus kondratievae</name>
    <dbReference type="NCBI Taxonomy" id="135740"/>
    <lineage>
        <taxon>Bacteria</taxon>
        <taxon>Pseudomonadati</taxon>
        <taxon>Pseudomonadota</taxon>
        <taxon>Alphaproteobacteria</taxon>
        <taxon>Rhodobacterales</taxon>
        <taxon>Paracoccaceae</taxon>
        <taxon>Paracoccus</taxon>
    </lineage>
</organism>
<evidence type="ECO:0000259" key="1">
    <source>
        <dbReference type="Pfam" id="PF21546"/>
    </source>
</evidence>
<gene>
    <name evidence="2" type="ORF">GCM10017635_11250</name>
</gene>
<dbReference type="Gene3D" id="3.30.420.40">
    <property type="match status" value="1"/>
</dbReference>
<protein>
    <recommendedName>
        <fullName evidence="1">Carbohydrate kinase FGGY C-terminal domain-containing protein</fullName>
    </recommendedName>
</protein>
<dbReference type="AlphaFoldDB" id="A0AAD3NX98"/>
<reference evidence="2" key="2">
    <citation type="submission" date="2023-01" db="EMBL/GenBank/DDBJ databases">
        <authorList>
            <person name="Sun Q."/>
            <person name="Evtushenko L."/>
        </authorList>
    </citation>
    <scope>NUCLEOTIDE SEQUENCE</scope>
    <source>
        <strain evidence="2">VKM B-2222</strain>
    </source>
</reference>
<dbReference type="InterPro" id="IPR049382">
    <property type="entry name" value="FGGY_C_2"/>
</dbReference>
<comment type="caution">
    <text evidence="2">The sequence shown here is derived from an EMBL/GenBank/DDBJ whole genome shotgun (WGS) entry which is preliminary data.</text>
</comment>